<proteinExistence type="predicted"/>
<feature type="compositionally biased region" description="Basic residues" evidence="1">
    <location>
        <begin position="96"/>
        <end position="106"/>
    </location>
</feature>
<feature type="region of interest" description="Disordered" evidence="1">
    <location>
        <begin position="1"/>
        <end position="65"/>
    </location>
</feature>
<reference evidence="2 3" key="1">
    <citation type="journal article" date="2023" name="Hortic Res">
        <title>Pangenome of water caltrop reveals structural variations and asymmetric subgenome divergence after allopolyploidization.</title>
        <authorList>
            <person name="Zhang X."/>
            <person name="Chen Y."/>
            <person name="Wang L."/>
            <person name="Yuan Y."/>
            <person name="Fang M."/>
            <person name="Shi L."/>
            <person name="Lu R."/>
            <person name="Comes H.P."/>
            <person name="Ma Y."/>
            <person name="Chen Y."/>
            <person name="Huang G."/>
            <person name="Zhou Y."/>
            <person name="Zheng Z."/>
            <person name="Qiu Y."/>
        </authorList>
    </citation>
    <scope>NUCLEOTIDE SEQUENCE [LARGE SCALE GENOMIC DNA]</scope>
    <source>
        <tissue evidence="2">Roots</tissue>
    </source>
</reference>
<dbReference type="InterPro" id="IPR040305">
    <property type="entry name" value="At1g75730-like"/>
</dbReference>
<keyword evidence="3" id="KW-1185">Reference proteome</keyword>
<dbReference type="Proteomes" id="UP001345219">
    <property type="component" value="Chromosome 10"/>
</dbReference>
<evidence type="ECO:0000256" key="1">
    <source>
        <dbReference type="SAM" id="MobiDB-lite"/>
    </source>
</evidence>
<dbReference type="EMBL" id="JAXIOK010000021">
    <property type="protein sequence ID" value="KAK4746128.1"/>
    <property type="molecule type" value="Genomic_DNA"/>
</dbReference>
<organism evidence="2 3">
    <name type="scientific">Trapa incisa</name>
    <dbReference type="NCBI Taxonomy" id="236973"/>
    <lineage>
        <taxon>Eukaryota</taxon>
        <taxon>Viridiplantae</taxon>
        <taxon>Streptophyta</taxon>
        <taxon>Embryophyta</taxon>
        <taxon>Tracheophyta</taxon>
        <taxon>Spermatophyta</taxon>
        <taxon>Magnoliopsida</taxon>
        <taxon>eudicotyledons</taxon>
        <taxon>Gunneridae</taxon>
        <taxon>Pentapetalae</taxon>
        <taxon>rosids</taxon>
        <taxon>malvids</taxon>
        <taxon>Myrtales</taxon>
        <taxon>Lythraceae</taxon>
        <taxon>Trapa</taxon>
    </lineage>
</organism>
<dbReference type="PANTHER" id="PTHR34792:SF1">
    <property type="entry name" value="OS02G0121500 PROTEIN"/>
    <property type="match status" value="1"/>
</dbReference>
<gene>
    <name evidence="2" type="ORF">SAY87_012440</name>
</gene>
<feature type="region of interest" description="Disordered" evidence="1">
    <location>
        <begin position="80"/>
        <end position="154"/>
    </location>
</feature>
<feature type="compositionally biased region" description="Polar residues" evidence="1">
    <location>
        <begin position="36"/>
        <end position="50"/>
    </location>
</feature>
<protein>
    <submittedName>
        <fullName evidence="2">Uncharacterized protein</fullName>
    </submittedName>
</protein>
<evidence type="ECO:0000313" key="3">
    <source>
        <dbReference type="Proteomes" id="UP001345219"/>
    </source>
</evidence>
<sequence>MDMALGHLSKPSHNSSNKPAGTGILASEKTRREKFQSLSLVGRATSTSINGEKPMGTSDASHKDEELGKVVHQKIVKFPRKSLQDCNSAKQASVPRKLRSAMKKRGRESLSPPVPTSKKPMHLTHGGESPQRDVAKKTNKQGRSDSPFSSVPITHDEKEVVETLYSLAGMFLNNNTGCKRCSTDESSPANTSPVPGGTKTSTNFASEEEKAKLFAPSCNEERSSEETMRTGCLDGPTAPPQLNYKLFNNVEDSNAGTDEWITSSHSGSDVNNDELHASQDFVLTSESNIDAPLNQPEKIDLLHHQRVECKDAVASVSENGVDLHIKVDDHKYNGPVLWPSLLSSSVSQDESSSMQSLPQNRVPTGKVQWWLNRACSIDGLTIEKSSVNGVYKISRKKCVRHVFICNLIHALKMPEGKDKLQLQPSSGRQHEEAGLGAHSAGLTFNLLRDSPRSSSCQARNAFAPQNKHGQEIKSSLSLHDNFLSLSTSVDGFGQRQSAPHVQQQRMSAGLPTSKTYSPHFFPGQLSGTTTSQQLPPYLGNSGRPFLQQGSMVTLKKQQHQQLFLVGPTTSTLLRPSGNLKAEFPAWGWSHLQ</sequence>
<dbReference type="PANTHER" id="PTHR34792">
    <property type="entry name" value="OS02G0121500 PROTEIN"/>
    <property type="match status" value="1"/>
</dbReference>
<dbReference type="AlphaFoldDB" id="A0AAN7GK18"/>
<comment type="caution">
    <text evidence="2">The sequence shown here is derived from an EMBL/GenBank/DDBJ whole genome shotgun (WGS) entry which is preliminary data.</text>
</comment>
<feature type="compositionally biased region" description="Polar residues" evidence="1">
    <location>
        <begin position="184"/>
        <end position="202"/>
    </location>
</feature>
<feature type="region of interest" description="Disordered" evidence="1">
    <location>
        <begin position="180"/>
        <end position="202"/>
    </location>
</feature>
<evidence type="ECO:0000313" key="2">
    <source>
        <dbReference type="EMBL" id="KAK4746128.1"/>
    </source>
</evidence>
<accession>A0AAN7GK18</accession>
<name>A0AAN7GK18_9MYRT</name>